<dbReference type="RefSeq" id="WP_141634550.1">
    <property type="nucleotide sequence ID" value="NZ_VIGB01000003.1"/>
</dbReference>
<gene>
    <name evidence="2" type="ORF">E6W39_19050</name>
</gene>
<dbReference type="OrthoDB" id="4125136at2"/>
<dbReference type="EMBL" id="VIGB01000003">
    <property type="protein sequence ID" value="TQF03950.1"/>
    <property type="molecule type" value="Genomic_DNA"/>
</dbReference>
<dbReference type="AlphaFoldDB" id="A0A540W4L1"/>
<name>A0A540W4L1_9ACTN</name>
<sequence length="202" mass="22893">MTEIDWTAIHSLAQRVGKNVARKWPGIEAEDLSQEALTALVEHPEMHQKLSENPGLMGAFMTRVATRYASRERYDYTVRSARYLYTPAEVRGLLENAYWDESLRETSVPTGPDDRTALLVHEHVCIALWDLDAAIESLSGMDQMRLTRRFRDGEEYPTDAARKAVDRAIDTLTQRINERINRTPVDHDGPGSRKAGRMPAAV</sequence>
<dbReference type="Proteomes" id="UP000319103">
    <property type="component" value="Unassembled WGS sequence"/>
</dbReference>
<keyword evidence="3" id="KW-1185">Reference proteome</keyword>
<evidence type="ECO:0000313" key="3">
    <source>
        <dbReference type="Proteomes" id="UP000319103"/>
    </source>
</evidence>
<proteinExistence type="predicted"/>
<feature type="region of interest" description="Disordered" evidence="1">
    <location>
        <begin position="180"/>
        <end position="202"/>
    </location>
</feature>
<protein>
    <submittedName>
        <fullName evidence="2">Uncharacterized protein</fullName>
    </submittedName>
</protein>
<reference evidence="2 3" key="1">
    <citation type="submission" date="2019-06" db="EMBL/GenBank/DDBJ databases">
        <title>Description of Kitasatospora acidophila sp. nov. isolated from pine grove soil, and reclassification of Streptomyces novaecaesareae to Kitasatospora novaeceasareae comb. nov.</title>
        <authorList>
            <person name="Kim M.J."/>
        </authorList>
    </citation>
    <scope>NUCLEOTIDE SEQUENCE [LARGE SCALE GENOMIC DNA]</scope>
    <source>
        <strain evidence="2 3">MMS16-CNU292</strain>
    </source>
</reference>
<evidence type="ECO:0000256" key="1">
    <source>
        <dbReference type="SAM" id="MobiDB-lite"/>
    </source>
</evidence>
<accession>A0A540W4L1</accession>
<comment type="caution">
    <text evidence="2">The sequence shown here is derived from an EMBL/GenBank/DDBJ whole genome shotgun (WGS) entry which is preliminary data.</text>
</comment>
<evidence type="ECO:0000313" key="2">
    <source>
        <dbReference type="EMBL" id="TQF03950.1"/>
    </source>
</evidence>
<organism evidence="2 3">
    <name type="scientific">Kitasatospora acidiphila</name>
    <dbReference type="NCBI Taxonomy" id="2567942"/>
    <lineage>
        <taxon>Bacteria</taxon>
        <taxon>Bacillati</taxon>
        <taxon>Actinomycetota</taxon>
        <taxon>Actinomycetes</taxon>
        <taxon>Kitasatosporales</taxon>
        <taxon>Streptomycetaceae</taxon>
        <taxon>Kitasatospora</taxon>
    </lineage>
</organism>
<feature type="compositionally biased region" description="Basic and acidic residues" evidence="1">
    <location>
        <begin position="180"/>
        <end position="191"/>
    </location>
</feature>